<dbReference type="InterPro" id="IPR045427">
    <property type="entry name" value="MoxR"/>
</dbReference>
<evidence type="ECO:0000313" key="3">
    <source>
        <dbReference type="EMBL" id="ADN74674.1"/>
    </source>
</evidence>
<evidence type="ECO:0000259" key="2">
    <source>
        <dbReference type="SMART" id="SM00382"/>
    </source>
</evidence>
<sequence>MTSRRQRLQTLLNELKPGLYERDDALALTLLATLSGHHTFLFGPPGTGKSLLARRVAAAFADSAYFECLMNRFSTPDEVFGPVALSALKADRYERQTEGYLPRADLAFLDEIFKASPAILNTLLTLINERQFRNGDQLLPVPLKGLITAANEIPEVEAGLDALYDRLLVRLIAAPTQDWDNFSALLQGSANPPVQVSQPIDTATWQQWHREMAAVRLDQQTLLAIARLRSALARQLPDLYLSDRRWQWAAGLLKAAAYFEQRHHTQPSDLLLLTHVLWHRPEQQATVAALVADELARLPLNSEPLLNELEWWESRLHEQLFYQEDAYDTVEFFPQQFFFANQGEQRQERGGYFYVKRQAVHIHRRAEPVHFDFFVHQSQMTSRAPFHPFDPLGHQRENVQCQFRDNGILTIRYDELGRFDHSAYEVEPFSPPLKQRKGERRAHIDPDKLAEAQTALAQLRQGLDQLKAEAESLLGQLQQQPEPLFVRAEALAQMANGWANGIEDLALSQLRCDALISLANDVPCST</sequence>
<dbReference type="PANTHER" id="PTHR32204:SF0">
    <property type="entry name" value="ATPASE RAVA"/>
    <property type="match status" value="1"/>
</dbReference>
<feature type="coiled-coil region" evidence="1">
    <location>
        <begin position="449"/>
        <end position="480"/>
    </location>
</feature>
<dbReference type="KEGG" id="fbl:Fbal_0460"/>
<accession>E1SP25</accession>
<dbReference type="EMBL" id="CP002209">
    <property type="protein sequence ID" value="ADN74674.1"/>
    <property type="molecule type" value="Genomic_DNA"/>
</dbReference>
<dbReference type="InterPro" id="IPR041538">
    <property type="entry name" value="RavA-like_AAA_lid"/>
</dbReference>
<organism evidence="3 4">
    <name type="scientific">Ferrimonas balearica (strain DSM 9799 / CCM 4581 / KCTC 23876 / PAT)</name>
    <dbReference type="NCBI Taxonomy" id="550540"/>
    <lineage>
        <taxon>Bacteria</taxon>
        <taxon>Pseudomonadati</taxon>
        <taxon>Pseudomonadota</taxon>
        <taxon>Gammaproteobacteria</taxon>
        <taxon>Alteromonadales</taxon>
        <taxon>Ferrimonadaceae</taxon>
        <taxon>Ferrimonas</taxon>
    </lineage>
</organism>
<dbReference type="Pfam" id="PF17868">
    <property type="entry name" value="AAA_lid_8"/>
    <property type="match status" value="1"/>
</dbReference>
<dbReference type="InterPro" id="IPR027417">
    <property type="entry name" value="P-loop_NTPase"/>
</dbReference>
<dbReference type="Gene3D" id="3.40.50.300">
    <property type="entry name" value="P-loop containing nucleotide triphosphate hydrolases"/>
    <property type="match status" value="1"/>
</dbReference>
<dbReference type="SMART" id="SM00382">
    <property type="entry name" value="AAA"/>
    <property type="match status" value="1"/>
</dbReference>
<dbReference type="InterPro" id="IPR050513">
    <property type="entry name" value="RavA_ATPases"/>
</dbReference>
<dbReference type="STRING" id="550540.Fbal_0460"/>
<name>E1SP25_FERBD</name>
<dbReference type="HOGENOM" id="CLU_018678_1_1_6"/>
<evidence type="ECO:0000313" key="4">
    <source>
        <dbReference type="Proteomes" id="UP000006683"/>
    </source>
</evidence>
<protein>
    <submittedName>
        <fullName evidence="3">ATPase associated with various cellular activities AAA_5</fullName>
    </submittedName>
</protein>
<dbReference type="GeneID" id="67180704"/>
<proteinExistence type="predicted"/>
<dbReference type="SUPFAM" id="SSF52540">
    <property type="entry name" value="P-loop containing nucleoside triphosphate hydrolases"/>
    <property type="match status" value="1"/>
</dbReference>
<keyword evidence="4" id="KW-1185">Reference proteome</keyword>
<dbReference type="AlphaFoldDB" id="E1SP25"/>
<dbReference type="Proteomes" id="UP000006683">
    <property type="component" value="Chromosome"/>
</dbReference>
<dbReference type="OrthoDB" id="1814213at2"/>
<dbReference type="PANTHER" id="PTHR32204">
    <property type="entry name" value="ATPASE RAVA"/>
    <property type="match status" value="1"/>
</dbReference>
<gene>
    <name evidence="3" type="ordered locus">Fbal_0460</name>
</gene>
<dbReference type="Pfam" id="PF20030">
    <property type="entry name" value="bpMoxR"/>
    <property type="match status" value="1"/>
</dbReference>
<keyword evidence="1" id="KW-0175">Coiled coil</keyword>
<reference evidence="3 4" key="1">
    <citation type="journal article" date="2010" name="Stand. Genomic Sci.">
        <title>Complete genome sequence of Ferrimonas balearica type strain (PAT).</title>
        <authorList>
            <person name="Nolan M."/>
            <person name="Sikorski J."/>
            <person name="Davenport K."/>
            <person name="Lucas S."/>
            <person name="Glavina Del Rio T."/>
            <person name="Tice H."/>
            <person name="Cheng J."/>
            <person name="Goodwin L."/>
            <person name="Pitluck S."/>
            <person name="Liolios K."/>
            <person name="Ivanova N."/>
            <person name="Mavromatis K."/>
            <person name="Ovchinnikova G."/>
            <person name="Pati A."/>
            <person name="Chen A."/>
            <person name="Palaniappan K."/>
            <person name="Land M."/>
            <person name="Hauser L."/>
            <person name="Chang Y."/>
            <person name="Jeffries C."/>
            <person name="Tapia R."/>
            <person name="Brettin T."/>
            <person name="Detter J."/>
            <person name="Han C."/>
            <person name="Yasawong M."/>
            <person name="Rohde M."/>
            <person name="Tindall B."/>
            <person name="Goker M."/>
            <person name="Woyke T."/>
            <person name="Bristow J."/>
            <person name="Eisen J."/>
            <person name="Markowitz V."/>
            <person name="Hugenholtz P."/>
            <person name="Kyrpides N."/>
            <person name="Klenk H."/>
            <person name="Lapidus A."/>
        </authorList>
    </citation>
    <scope>NUCLEOTIDE SEQUENCE [LARGE SCALE GENOMIC DNA]</scope>
    <source>
        <strain evidence="4">DSM 9799 / CCM 4581 / KCTC 23876 / PAT</strain>
    </source>
</reference>
<dbReference type="CDD" id="cd00009">
    <property type="entry name" value="AAA"/>
    <property type="match status" value="1"/>
</dbReference>
<feature type="domain" description="AAA+ ATPase" evidence="2">
    <location>
        <begin position="35"/>
        <end position="173"/>
    </location>
</feature>
<dbReference type="RefSeq" id="WP_013343980.1">
    <property type="nucleotide sequence ID" value="NC_014541.1"/>
</dbReference>
<dbReference type="eggNOG" id="COG0714">
    <property type="taxonomic scope" value="Bacteria"/>
</dbReference>
<evidence type="ECO:0000256" key="1">
    <source>
        <dbReference type="SAM" id="Coils"/>
    </source>
</evidence>
<dbReference type="InterPro" id="IPR003593">
    <property type="entry name" value="AAA+_ATPase"/>
</dbReference>